<protein>
    <submittedName>
        <fullName evidence="1">Uncharacterized protein</fullName>
    </submittedName>
</protein>
<organism evidence="1">
    <name type="scientific">bioreactor metagenome</name>
    <dbReference type="NCBI Taxonomy" id="1076179"/>
    <lineage>
        <taxon>unclassified sequences</taxon>
        <taxon>metagenomes</taxon>
        <taxon>ecological metagenomes</taxon>
    </lineage>
</organism>
<comment type="caution">
    <text evidence="1">The sequence shown here is derived from an EMBL/GenBank/DDBJ whole genome shotgun (WGS) entry which is preliminary data.</text>
</comment>
<dbReference type="AlphaFoldDB" id="A0A645BYJ8"/>
<proteinExistence type="predicted"/>
<gene>
    <name evidence="1" type="ORF">SDC9_117280</name>
</gene>
<name>A0A645BYJ8_9ZZZZ</name>
<reference evidence="1" key="1">
    <citation type="submission" date="2019-08" db="EMBL/GenBank/DDBJ databases">
        <authorList>
            <person name="Kucharzyk K."/>
            <person name="Murdoch R.W."/>
            <person name="Higgins S."/>
            <person name="Loffler F."/>
        </authorList>
    </citation>
    <scope>NUCLEOTIDE SEQUENCE</scope>
</reference>
<evidence type="ECO:0000313" key="1">
    <source>
        <dbReference type="EMBL" id="MPM70325.1"/>
    </source>
</evidence>
<sequence>MRAKLGEPACETCKYFVQHYYKLEGLKNPFIKVNCGHCIYPRLKKCEPCSAVCEHYERAELSEGLLKIK</sequence>
<dbReference type="EMBL" id="VSSQ01023413">
    <property type="protein sequence ID" value="MPM70325.1"/>
    <property type="molecule type" value="Genomic_DNA"/>
</dbReference>
<accession>A0A645BYJ8</accession>